<dbReference type="EMBL" id="JAAALK010000079">
    <property type="protein sequence ID" value="KAG8100443.1"/>
    <property type="molecule type" value="Genomic_DNA"/>
</dbReference>
<comment type="caution">
    <text evidence="2">The sequence shown here is derived from an EMBL/GenBank/DDBJ whole genome shotgun (WGS) entry which is preliminary data.</text>
</comment>
<keyword evidence="3" id="KW-1185">Reference proteome</keyword>
<gene>
    <name evidence="2" type="ORF">GUJ93_ZPchr0013g34494</name>
</gene>
<feature type="region of interest" description="Disordered" evidence="1">
    <location>
        <begin position="130"/>
        <end position="151"/>
    </location>
</feature>
<protein>
    <submittedName>
        <fullName evidence="2">Uncharacterized protein</fullName>
    </submittedName>
</protein>
<evidence type="ECO:0000313" key="3">
    <source>
        <dbReference type="Proteomes" id="UP000729402"/>
    </source>
</evidence>
<organism evidence="2 3">
    <name type="scientific">Zizania palustris</name>
    <name type="common">Northern wild rice</name>
    <dbReference type="NCBI Taxonomy" id="103762"/>
    <lineage>
        <taxon>Eukaryota</taxon>
        <taxon>Viridiplantae</taxon>
        <taxon>Streptophyta</taxon>
        <taxon>Embryophyta</taxon>
        <taxon>Tracheophyta</taxon>
        <taxon>Spermatophyta</taxon>
        <taxon>Magnoliopsida</taxon>
        <taxon>Liliopsida</taxon>
        <taxon>Poales</taxon>
        <taxon>Poaceae</taxon>
        <taxon>BOP clade</taxon>
        <taxon>Oryzoideae</taxon>
        <taxon>Oryzeae</taxon>
        <taxon>Zizaniinae</taxon>
        <taxon>Zizania</taxon>
    </lineage>
</organism>
<proteinExistence type="predicted"/>
<dbReference type="Proteomes" id="UP000729402">
    <property type="component" value="Unassembled WGS sequence"/>
</dbReference>
<dbReference type="AlphaFoldDB" id="A0A8J5X572"/>
<feature type="region of interest" description="Disordered" evidence="1">
    <location>
        <begin position="59"/>
        <end position="113"/>
    </location>
</feature>
<evidence type="ECO:0000313" key="2">
    <source>
        <dbReference type="EMBL" id="KAG8100443.1"/>
    </source>
</evidence>
<accession>A0A8J5X572</accession>
<reference evidence="2" key="1">
    <citation type="journal article" date="2021" name="bioRxiv">
        <title>Whole Genome Assembly and Annotation of Northern Wild Rice, Zizania palustris L., Supports a Whole Genome Duplication in the Zizania Genus.</title>
        <authorList>
            <person name="Haas M."/>
            <person name="Kono T."/>
            <person name="Macchietto M."/>
            <person name="Millas R."/>
            <person name="McGilp L."/>
            <person name="Shao M."/>
            <person name="Duquette J."/>
            <person name="Hirsch C.N."/>
            <person name="Kimball J."/>
        </authorList>
    </citation>
    <scope>NUCLEOTIDE SEQUENCE</scope>
    <source>
        <tissue evidence="2">Fresh leaf tissue</tissue>
    </source>
</reference>
<name>A0A8J5X572_ZIZPA</name>
<sequence>MGMDPMTPSCVGADLAAIEELVRRDGSTAMRQAARSDAAGGGDWRRWWPCQRVAHRGCSGALDCDDDTSQPSNSPPPPPLPTTYSATMTSMARRSGVLTRSGQRKQARERRYWRPYSRLPHPLQCWLFPTVTGHGKSRRSRAARGENWEKS</sequence>
<feature type="compositionally biased region" description="Basic residues" evidence="1">
    <location>
        <begin position="102"/>
        <end position="113"/>
    </location>
</feature>
<evidence type="ECO:0000256" key="1">
    <source>
        <dbReference type="SAM" id="MobiDB-lite"/>
    </source>
</evidence>
<reference evidence="2" key="2">
    <citation type="submission" date="2021-02" db="EMBL/GenBank/DDBJ databases">
        <authorList>
            <person name="Kimball J.A."/>
            <person name="Haas M.W."/>
            <person name="Macchietto M."/>
            <person name="Kono T."/>
            <person name="Duquette J."/>
            <person name="Shao M."/>
        </authorList>
    </citation>
    <scope>NUCLEOTIDE SEQUENCE</scope>
    <source>
        <tissue evidence="2">Fresh leaf tissue</tissue>
    </source>
</reference>